<gene>
    <name evidence="2" type="ORF">D4A47_03285</name>
</gene>
<keyword evidence="3" id="KW-1185">Reference proteome</keyword>
<dbReference type="Gene3D" id="2.40.10.170">
    <property type="match status" value="1"/>
</dbReference>
<organism evidence="2 3">
    <name type="scientific">Anaerotruncus massiliensis</name>
    <name type="common">ex Liu et al. 2021</name>
    <dbReference type="NCBI Taxonomy" id="2321404"/>
    <lineage>
        <taxon>Bacteria</taxon>
        <taxon>Bacillati</taxon>
        <taxon>Bacillota</taxon>
        <taxon>Clostridia</taxon>
        <taxon>Eubacteriales</taxon>
        <taxon>Oscillospiraceae</taxon>
        <taxon>Anaerotruncus</taxon>
    </lineage>
</organism>
<dbReference type="InterPro" id="IPR042215">
    <property type="entry name" value="CarD-like_C"/>
</dbReference>
<dbReference type="RefSeq" id="WP_121586141.1">
    <property type="nucleotide sequence ID" value="NZ_RCHT01000003.1"/>
</dbReference>
<comment type="caution">
    <text evidence="2">The sequence shown here is derived from an EMBL/GenBank/DDBJ whole genome shotgun (WGS) entry which is preliminary data.</text>
</comment>
<dbReference type="Pfam" id="PF02559">
    <property type="entry name" value="CarD_TRCF_RID"/>
    <property type="match status" value="1"/>
</dbReference>
<accession>A0A498CSF1</accession>
<reference evidence="2 3" key="1">
    <citation type="submission" date="2018-10" db="EMBL/GenBank/DDBJ databases">
        <title>Anaerotruncus faecis sp. nov., isolated from human feces.</title>
        <authorList>
            <person name="Wang Y.-J."/>
        </authorList>
    </citation>
    <scope>NUCLEOTIDE SEQUENCE [LARGE SCALE GENOMIC DNA]</scope>
    <source>
        <strain evidence="2 3">22A2-44</strain>
    </source>
</reference>
<evidence type="ECO:0000313" key="3">
    <source>
        <dbReference type="Proteomes" id="UP000276301"/>
    </source>
</evidence>
<dbReference type="AlphaFoldDB" id="A0A498CSF1"/>
<proteinExistence type="predicted"/>
<feature type="domain" description="CarD-like/TRCF RNAP-interacting" evidence="1">
    <location>
        <begin position="2"/>
        <end position="61"/>
    </location>
</feature>
<evidence type="ECO:0000313" key="2">
    <source>
        <dbReference type="EMBL" id="RLL13508.1"/>
    </source>
</evidence>
<dbReference type="Gene3D" id="1.20.58.1290">
    <property type="entry name" value="CarD-like, C-terminal domain"/>
    <property type="match status" value="1"/>
</dbReference>
<dbReference type="InterPro" id="IPR003711">
    <property type="entry name" value="CarD-like/TRCF_RID"/>
</dbReference>
<protein>
    <recommendedName>
        <fullName evidence="1">CarD-like/TRCF RNAP-interacting domain-containing protein</fullName>
    </recommendedName>
</protein>
<evidence type="ECO:0000259" key="1">
    <source>
        <dbReference type="Pfam" id="PF02559"/>
    </source>
</evidence>
<dbReference type="EMBL" id="RCHT01000003">
    <property type="protein sequence ID" value="RLL13508.1"/>
    <property type="molecule type" value="Genomic_DNA"/>
</dbReference>
<dbReference type="Proteomes" id="UP000276301">
    <property type="component" value="Unassembled WGS sequence"/>
</dbReference>
<sequence length="177" mass="19851">MYQVGDLVFYGGTGVCEVADIAMRKVPGASGEQPYYTMKPLYQECVIRTPVNGNKVFMRPILTKKEAEELVDSIPTVQAKAYYNRVLGELAEHYANALKTYDSAELVELTMSIYAKKQELEGQRQKFGTVDERFMKRAEELLFGELAAALGIPREEVPRYIEARLERPGEDGGDAEA</sequence>
<name>A0A498CSF1_9FIRM</name>